<protein>
    <submittedName>
        <fullName evidence="1">Recombinase-like</fullName>
    </submittedName>
</protein>
<gene>
    <name evidence="1" type="primary">ORF26</name>
</gene>
<name>A0A286P9S5_ORYLA</name>
<dbReference type="AlphaFoldDB" id="A0A286P9S5"/>
<organism evidence="1">
    <name type="scientific">Oryzias latipes</name>
    <name type="common">Japanese rice fish</name>
    <name type="synonym">Japanese killifish</name>
    <dbReference type="NCBI Taxonomy" id="8090"/>
    <lineage>
        <taxon>Eukaryota</taxon>
        <taxon>Metazoa</taxon>
        <taxon>Chordata</taxon>
        <taxon>Craniata</taxon>
        <taxon>Vertebrata</taxon>
        <taxon>Euteleostomi</taxon>
        <taxon>Actinopterygii</taxon>
        <taxon>Neopterygii</taxon>
        <taxon>Teleostei</taxon>
        <taxon>Neoteleostei</taxon>
        <taxon>Acanthomorphata</taxon>
        <taxon>Ovalentaria</taxon>
        <taxon>Atherinomorphae</taxon>
        <taxon>Beloniformes</taxon>
        <taxon>Adrianichthyidae</taxon>
        <taxon>Oryziinae</taxon>
        <taxon>Oryzias</taxon>
    </lineage>
</organism>
<sequence>MGIVNKSTTSAVEAWAPLIEMVAKVHFELQAPQVSVAMGVPTFPSVLADAVLREEPAQFSLVIGGNVQTVRFLLRHAAVSVAARFAHFVGKGRRGGSVMVDEARGCPAL</sequence>
<dbReference type="EMBL" id="LC199500">
    <property type="protein sequence ID" value="BBA49186.1"/>
    <property type="molecule type" value="Genomic_DNA"/>
</dbReference>
<proteinExistence type="predicted"/>
<reference evidence="1" key="1">
    <citation type="journal article" date="2017" name="Nat. Commun.">
        <title>Complete fusion of a transposon and herpesvirus created the Teratorn mobile element in medaka fish.</title>
        <authorList>
            <person name="Inoue Y."/>
            <person name="Saga T."/>
            <person name="Aikawa T."/>
            <person name="Kumagai M."/>
            <person name="Shimada A."/>
            <person name="Kawaguchi Y."/>
            <person name="Naruse K."/>
            <person name="Morishita S."/>
            <person name="Koga A."/>
            <person name="Takeda H."/>
        </authorList>
    </citation>
    <scope>NUCLEOTIDE SEQUENCE</scope>
</reference>
<accession>A0A286P9S5</accession>
<evidence type="ECO:0000313" key="1">
    <source>
        <dbReference type="EMBL" id="BBA49186.1"/>
    </source>
</evidence>